<evidence type="ECO:0000313" key="3">
    <source>
        <dbReference type="EMBL" id="KAF2000165.1"/>
    </source>
</evidence>
<dbReference type="InterPro" id="IPR029069">
    <property type="entry name" value="HotDog_dom_sf"/>
</dbReference>
<dbReference type="SUPFAM" id="SSF54637">
    <property type="entry name" value="Thioesterase/thiol ester dehydrase-isomerase"/>
    <property type="match status" value="2"/>
</dbReference>
<dbReference type="Pfam" id="PF20789">
    <property type="entry name" value="4HBT_3C"/>
    <property type="match status" value="1"/>
</dbReference>
<organism evidence="3 4">
    <name type="scientific">Amniculicola lignicola CBS 123094</name>
    <dbReference type="NCBI Taxonomy" id="1392246"/>
    <lineage>
        <taxon>Eukaryota</taxon>
        <taxon>Fungi</taxon>
        <taxon>Dikarya</taxon>
        <taxon>Ascomycota</taxon>
        <taxon>Pezizomycotina</taxon>
        <taxon>Dothideomycetes</taxon>
        <taxon>Pleosporomycetidae</taxon>
        <taxon>Pleosporales</taxon>
        <taxon>Amniculicolaceae</taxon>
        <taxon>Amniculicola</taxon>
    </lineage>
</organism>
<gene>
    <name evidence="3" type="ORF">P154DRAFT_599064</name>
</gene>
<dbReference type="PANTHER" id="PTHR38110">
    <property type="entry name" value="CHROMOSOME 23, WHOLE GENOME SHOTGUN SEQUENCE"/>
    <property type="match status" value="1"/>
</dbReference>
<evidence type="ECO:0000259" key="2">
    <source>
        <dbReference type="Pfam" id="PF20789"/>
    </source>
</evidence>
<evidence type="ECO:0000313" key="4">
    <source>
        <dbReference type="Proteomes" id="UP000799779"/>
    </source>
</evidence>
<dbReference type="AlphaFoldDB" id="A0A6A5WM66"/>
<dbReference type="InterPro" id="IPR052389">
    <property type="entry name" value="Sec_Metab_Biosynth-Assoc"/>
</dbReference>
<proteinExistence type="predicted"/>
<protein>
    <recommendedName>
        <fullName evidence="5">Thioesterase family protein</fullName>
    </recommendedName>
</protein>
<sequence length="359" mass="39563">MSNFQQTSPSEVLDFGPTQSNQRDVLLPEAICFGSTSSGGIVASAMSKHALLYAAQQPKLVRQKDIRSTHVQFYRPIFPAKGPVTMIVREISVGRAFSTLRVETFQGGMTKIAASSDILITDLSNSGPSHSTGWDLHPPPTPVTISKLALEEDPNWASFHLAFNLRLPIRGFCYTKAYLPTVPPQHITYTESWVTPGWNCPPAGSPDPGVPTPRWTNELIEFLADLNIPIEANFHPNSQDVTGSVLNTLSVAALQHQNRKEGKLEWRKVPLSALGLQTHAESAIQATLSMTTEIKKRLPDEGVEWLYLRGECKSIENGRMDSELVMFDEGMGIVAVSYQVVVLIPSVSKNERKANIEML</sequence>
<keyword evidence="4" id="KW-1185">Reference proteome</keyword>
<dbReference type="InterPro" id="IPR049449">
    <property type="entry name" value="TesB_ACOT8-like_N"/>
</dbReference>
<evidence type="ECO:0008006" key="5">
    <source>
        <dbReference type="Google" id="ProtNLM"/>
    </source>
</evidence>
<dbReference type="InterPro" id="IPR049450">
    <property type="entry name" value="ACOT8-like_C"/>
</dbReference>
<accession>A0A6A5WM66</accession>
<dbReference type="PANTHER" id="PTHR38110:SF1">
    <property type="entry name" value="THIOESTERASE DOMAIN-CONTAINING PROTEIN"/>
    <property type="match status" value="1"/>
</dbReference>
<dbReference type="EMBL" id="ML977590">
    <property type="protein sequence ID" value="KAF2000165.1"/>
    <property type="molecule type" value="Genomic_DNA"/>
</dbReference>
<dbReference type="CDD" id="cd00556">
    <property type="entry name" value="Thioesterase_II"/>
    <property type="match status" value="1"/>
</dbReference>
<feature type="domain" description="Acyl-CoA thioesterase-like N-terminal HotDog" evidence="1">
    <location>
        <begin position="30"/>
        <end position="114"/>
    </location>
</feature>
<dbReference type="Gene3D" id="2.40.160.210">
    <property type="entry name" value="Acyl-CoA thioesterase, double hotdog domain"/>
    <property type="match status" value="1"/>
</dbReference>
<dbReference type="Proteomes" id="UP000799779">
    <property type="component" value="Unassembled WGS sequence"/>
</dbReference>
<name>A0A6A5WM66_9PLEO</name>
<dbReference type="OrthoDB" id="2532955at2759"/>
<feature type="domain" description="Acyl-CoA thioesterase-like C-terminal" evidence="2">
    <location>
        <begin position="192"/>
        <end position="342"/>
    </location>
</feature>
<dbReference type="Pfam" id="PF13622">
    <property type="entry name" value="4HBT_3"/>
    <property type="match status" value="1"/>
</dbReference>
<evidence type="ECO:0000259" key="1">
    <source>
        <dbReference type="Pfam" id="PF13622"/>
    </source>
</evidence>
<dbReference type="InterPro" id="IPR042171">
    <property type="entry name" value="Acyl-CoA_hotdog"/>
</dbReference>
<reference evidence="3" key="1">
    <citation type="journal article" date="2020" name="Stud. Mycol.">
        <title>101 Dothideomycetes genomes: a test case for predicting lifestyles and emergence of pathogens.</title>
        <authorList>
            <person name="Haridas S."/>
            <person name="Albert R."/>
            <person name="Binder M."/>
            <person name="Bloem J."/>
            <person name="Labutti K."/>
            <person name="Salamov A."/>
            <person name="Andreopoulos B."/>
            <person name="Baker S."/>
            <person name="Barry K."/>
            <person name="Bills G."/>
            <person name="Bluhm B."/>
            <person name="Cannon C."/>
            <person name="Castanera R."/>
            <person name="Culley D."/>
            <person name="Daum C."/>
            <person name="Ezra D."/>
            <person name="Gonzalez J."/>
            <person name="Henrissat B."/>
            <person name="Kuo A."/>
            <person name="Liang C."/>
            <person name="Lipzen A."/>
            <person name="Lutzoni F."/>
            <person name="Magnuson J."/>
            <person name="Mondo S."/>
            <person name="Nolan M."/>
            <person name="Ohm R."/>
            <person name="Pangilinan J."/>
            <person name="Park H.-J."/>
            <person name="Ramirez L."/>
            <person name="Alfaro M."/>
            <person name="Sun H."/>
            <person name="Tritt A."/>
            <person name="Yoshinaga Y."/>
            <person name="Zwiers L.-H."/>
            <person name="Turgeon B."/>
            <person name="Goodwin S."/>
            <person name="Spatafora J."/>
            <person name="Crous P."/>
            <person name="Grigoriev I."/>
        </authorList>
    </citation>
    <scope>NUCLEOTIDE SEQUENCE</scope>
    <source>
        <strain evidence="3">CBS 123094</strain>
    </source>
</reference>